<dbReference type="Proteomes" id="UP000799428">
    <property type="component" value="Unassembled WGS sequence"/>
</dbReference>
<organism evidence="1 2">
    <name type="scientific">Pleomassaria siparia CBS 279.74</name>
    <dbReference type="NCBI Taxonomy" id="1314801"/>
    <lineage>
        <taxon>Eukaryota</taxon>
        <taxon>Fungi</taxon>
        <taxon>Dikarya</taxon>
        <taxon>Ascomycota</taxon>
        <taxon>Pezizomycotina</taxon>
        <taxon>Dothideomycetes</taxon>
        <taxon>Pleosporomycetidae</taxon>
        <taxon>Pleosporales</taxon>
        <taxon>Pleomassariaceae</taxon>
        <taxon>Pleomassaria</taxon>
    </lineage>
</organism>
<sequence length="284" mass="32762">MDMINIMHMRKPEKGDLINERLIMSAGLLRRLLHVSLDHGGLREGLPLGSSITFSQQMATYRLPMLPRYADVNWLGTCLIPLPVKMNKAHKKAIYFQRSKEGFTKLIGNDGKTLAYAPIDTQGDDWYLECLPGTEHGFDTSTRWKDRIPADVWDRKTGLIIRTCSKSNGKCTFVGPAYHASIDPRLLLPDAKCFKIWWHPEHLFIQEWPSSRRAYEKPSEDFLQHLNNWSKKCVYSSPDSSFVIGPFDPVAFQDSIDSNRIEALEEPDWRANREREQSRIQVKK</sequence>
<keyword evidence="2" id="KW-1185">Reference proteome</keyword>
<gene>
    <name evidence="1" type="ORF">K504DRAFT_460303</name>
</gene>
<reference evidence="1" key="1">
    <citation type="journal article" date="2020" name="Stud. Mycol.">
        <title>101 Dothideomycetes genomes: a test case for predicting lifestyles and emergence of pathogens.</title>
        <authorList>
            <person name="Haridas S."/>
            <person name="Albert R."/>
            <person name="Binder M."/>
            <person name="Bloem J."/>
            <person name="Labutti K."/>
            <person name="Salamov A."/>
            <person name="Andreopoulos B."/>
            <person name="Baker S."/>
            <person name="Barry K."/>
            <person name="Bills G."/>
            <person name="Bluhm B."/>
            <person name="Cannon C."/>
            <person name="Castanera R."/>
            <person name="Culley D."/>
            <person name="Daum C."/>
            <person name="Ezra D."/>
            <person name="Gonzalez J."/>
            <person name="Henrissat B."/>
            <person name="Kuo A."/>
            <person name="Liang C."/>
            <person name="Lipzen A."/>
            <person name="Lutzoni F."/>
            <person name="Magnuson J."/>
            <person name="Mondo S."/>
            <person name="Nolan M."/>
            <person name="Ohm R."/>
            <person name="Pangilinan J."/>
            <person name="Park H.-J."/>
            <person name="Ramirez L."/>
            <person name="Alfaro M."/>
            <person name="Sun H."/>
            <person name="Tritt A."/>
            <person name="Yoshinaga Y."/>
            <person name="Zwiers L.-H."/>
            <person name="Turgeon B."/>
            <person name="Goodwin S."/>
            <person name="Spatafora J."/>
            <person name="Crous P."/>
            <person name="Grigoriev I."/>
        </authorList>
    </citation>
    <scope>NUCLEOTIDE SEQUENCE</scope>
    <source>
        <strain evidence="1">CBS 279.74</strain>
    </source>
</reference>
<protein>
    <submittedName>
        <fullName evidence="1">Uncharacterized protein</fullName>
    </submittedName>
</protein>
<name>A0A6G1JZF4_9PLEO</name>
<evidence type="ECO:0000313" key="2">
    <source>
        <dbReference type="Proteomes" id="UP000799428"/>
    </source>
</evidence>
<dbReference type="EMBL" id="MU005778">
    <property type="protein sequence ID" value="KAF2705591.1"/>
    <property type="molecule type" value="Genomic_DNA"/>
</dbReference>
<accession>A0A6G1JZF4</accession>
<evidence type="ECO:0000313" key="1">
    <source>
        <dbReference type="EMBL" id="KAF2705591.1"/>
    </source>
</evidence>
<proteinExistence type="predicted"/>
<dbReference type="AlphaFoldDB" id="A0A6G1JZF4"/>